<dbReference type="EMBL" id="NSDJ01000001">
    <property type="protein sequence ID" value="RKF70977.1"/>
    <property type="molecule type" value="Genomic_DNA"/>
</dbReference>
<dbReference type="InterPro" id="IPR001451">
    <property type="entry name" value="Hexapep"/>
</dbReference>
<dbReference type="Gene3D" id="2.160.10.10">
    <property type="entry name" value="Hexapeptide repeat proteins"/>
    <property type="match status" value="1"/>
</dbReference>
<proteinExistence type="predicted"/>
<keyword evidence="2" id="KW-1185">Reference proteome</keyword>
<name>A0ABX9Q3T6_9GAMM</name>
<comment type="caution">
    <text evidence="1">The sequence shown here is derived from an EMBL/GenBank/DDBJ whole genome shotgun (WGS) entry which is preliminary data.</text>
</comment>
<dbReference type="Pfam" id="PF00132">
    <property type="entry name" value="Hexapep"/>
    <property type="match status" value="1"/>
</dbReference>
<sequence length="179" mass="19491">MIFLLKLVFYVYLKMRNKFYSAAFSTRGLVVGRNISIVGTKNISIGNHVILGNQTWLDCIDHATLIIGDDVSLSQNVHVSAMVEVRIGNGCLIGSDVLVTDHDHSFGPQYNEVLPKNRPLMTRGKTILGRNVWLGDNVKVLSGVSLGDNVVVASNSVVNRSFPDNVVIGGIPAKILKAF</sequence>
<reference evidence="1 2" key="1">
    <citation type="submission" date="2017-08" db="EMBL/GenBank/DDBJ databases">
        <title>Comparative genomics of bacteria isolated from necrotic lesions of AOD affected trees.</title>
        <authorList>
            <person name="Doonan J."/>
            <person name="Denman S."/>
            <person name="Mcdonald J.E."/>
        </authorList>
    </citation>
    <scope>NUCLEOTIDE SEQUENCE [LARGE SCALE GENOMIC DNA]</scope>
    <source>
        <strain evidence="1 2">CIP 105588</strain>
    </source>
</reference>
<protein>
    <submittedName>
        <fullName evidence="1">Acetyltransferase</fullName>
    </submittedName>
</protein>
<dbReference type="PANTHER" id="PTHR23416:SF78">
    <property type="entry name" value="LIPOPOLYSACCHARIDE BIOSYNTHESIS O-ACETYL TRANSFERASE WBBJ-RELATED"/>
    <property type="match status" value="1"/>
</dbReference>
<evidence type="ECO:0000313" key="2">
    <source>
        <dbReference type="Proteomes" id="UP000284853"/>
    </source>
</evidence>
<dbReference type="InterPro" id="IPR011004">
    <property type="entry name" value="Trimer_LpxA-like_sf"/>
</dbReference>
<accession>A0ABX9Q3T6</accession>
<dbReference type="CDD" id="cd04647">
    <property type="entry name" value="LbH_MAT_like"/>
    <property type="match status" value="1"/>
</dbReference>
<gene>
    <name evidence="1" type="ORF">CKQ54_12720</name>
</gene>
<dbReference type="SUPFAM" id="SSF51161">
    <property type="entry name" value="Trimeric LpxA-like enzymes"/>
    <property type="match status" value="1"/>
</dbReference>
<organism evidence="1 2">
    <name type="scientific">Rahnella variigena</name>
    <dbReference type="NCBI Taxonomy" id="574964"/>
    <lineage>
        <taxon>Bacteria</taxon>
        <taxon>Pseudomonadati</taxon>
        <taxon>Pseudomonadota</taxon>
        <taxon>Gammaproteobacteria</taxon>
        <taxon>Enterobacterales</taxon>
        <taxon>Yersiniaceae</taxon>
        <taxon>Rahnella</taxon>
    </lineage>
</organism>
<dbReference type="InterPro" id="IPR051159">
    <property type="entry name" value="Hexapeptide_acetyltransf"/>
</dbReference>
<dbReference type="PANTHER" id="PTHR23416">
    <property type="entry name" value="SIALIC ACID SYNTHASE-RELATED"/>
    <property type="match status" value="1"/>
</dbReference>
<evidence type="ECO:0000313" key="1">
    <source>
        <dbReference type="EMBL" id="RKF70977.1"/>
    </source>
</evidence>
<dbReference type="Proteomes" id="UP000284853">
    <property type="component" value="Unassembled WGS sequence"/>
</dbReference>